<organism evidence="5 6">
    <name type="scientific">Candidatus Thiodiazotropha endolucinida</name>
    <dbReference type="NCBI Taxonomy" id="1655433"/>
    <lineage>
        <taxon>Bacteria</taxon>
        <taxon>Pseudomonadati</taxon>
        <taxon>Pseudomonadota</taxon>
        <taxon>Gammaproteobacteria</taxon>
        <taxon>Chromatiales</taxon>
        <taxon>Sedimenticolaceae</taxon>
        <taxon>Candidatus Thiodiazotropha</taxon>
    </lineage>
</organism>
<dbReference type="Proteomes" id="UP000094769">
    <property type="component" value="Unassembled WGS sequence"/>
</dbReference>
<dbReference type="InterPro" id="IPR001789">
    <property type="entry name" value="Sig_transdc_resp-reg_receiver"/>
</dbReference>
<dbReference type="SUPFAM" id="SSF52172">
    <property type="entry name" value="CheY-like"/>
    <property type="match status" value="1"/>
</dbReference>
<feature type="transmembrane region" description="Helical" evidence="3">
    <location>
        <begin position="357"/>
        <end position="378"/>
    </location>
</feature>
<dbReference type="SMART" id="SM00448">
    <property type="entry name" value="REC"/>
    <property type="match status" value="1"/>
</dbReference>
<dbReference type="AlphaFoldDB" id="A0A7Z0VL62"/>
<gene>
    <name evidence="5" type="primary">cheY_2</name>
    <name evidence="5" type="ORF">CODIS_23700</name>
</gene>
<comment type="caution">
    <text evidence="5">The sequence shown here is derived from an EMBL/GenBank/DDBJ whole genome shotgun (WGS) entry which is preliminary data.</text>
</comment>
<evidence type="ECO:0000259" key="4">
    <source>
        <dbReference type="PROSITE" id="PS50110"/>
    </source>
</evidence>
<feature type="modified residue" description="4-aspartylphosphate" evidence="2">
    <location>
        <position position="54"/>
    </location>
</feature>
<keyword evidence="6" id="KW-1185">Reference proteome</keyword>
<keyword evidence="3" id="KW-0812">Transmembrane</keyword>
<evidence type="ECO:0000313" key="5">
    <source>
        <dbReference type="EMBL" id="ODJ87395.1"/>
    </source>
</evidence>
<dbReference type="EMBL" id="MARB01000012">
    <property type="protein sequence ID" value="ODJ87395.1"/>
    <property type="molecule type" value="Genomic_DNA"/>
</dbReference>
<evidence type="ECO:0000313" key="6">
    <source>
        <dbReference type="Proteomes" id="UP000094769"/>
    </source>
</evidence>
<dbReference type="PANTHER" id="PTHR44591:SF3">
    <property type="entry name" value="RESPONSE REGULATORY DOMAIN-CONTAINING PROTEIN"/>
    <property type="match status" value="1"/>
</dbReference>
<reference evidence="5 6" key="1">
    <citation type="submission" date="2016-06" db="EMBL/GenBank/DDBJ databases">
        <title>Genome sequence of endosymbiont of Candidatus Endolucinida thiodiazotropha.</title>
        <authorList>
            <person name="Poehlein A."/>
            <person name="Koenig S."/>
            <person name="Heiden S.E."/>
            <person name="Thuermer A."/>
            <person name="Voget S."/>
            <person name="Daniel R."/>
            <person name="Markert S."/>
            <person name="Gros O."/>
            <person name="Schweder T."/>
        </authorList>
    </citation>
    <scope>NUCLEOTIDE SEQUENCE [LARGE SCALE GENOMIC DNA]</scope>
    <source>
        <strain evidence="5 6">COS</strain>
    </source>
</reference>
<accession>A0A7Z0VL62</accession>
<dbReference type="OrthoDB" id="236568at2"/>
<name>A0A7Z0VL62_9GAMM</name>
<keyword evidence="3" id="KW-1133">Transmembrane helix</keyword>
<evidence type="ECO:0000256" key="1">
    <source>
        <dbReference type="ARBA" id="ARBA00022553"/>
    </source>
</evidence>
<keyword evidence="1 2" id="KW-0597">Phosphoprotein</keyword>
<keyword evidence="3" id="KW-0472">Membrane</keyword>
<dbReference type="PROSITE" id="PS50110">
    <property type="entry name" value="RESPONSE_REGULATORY"/>
    <property type="match status" value="1"/>
</dbReference>
<protein>
    <submittedName>
        <fullName evidence="5">Chemotaxis protein CheY</fullName>
    </submittedName>
</protein>
<dbReference type="GO" id="GO:0000160">
    <property type="term" value="P:phosphorelay signal transduction system"/>
    <property type="evidence" value="ECO:0007669"/>
    <property type="project" value="InterPro"/>
</dbReference>
<dbReference type="PANTHER" id="PTHR44591">
    <property type="entry name" value="STRESS RESPONSE REGULATOR PROTEIN 1"/>
    <property type="match status" value="1"/>
</dbReference>
<dbReference type="Gene3D" id="3.40.50.2300">
    <property type="match status" value="1"/>
</dbReference>
<proteinExistence type="predicted"/>
<dbReference type="InterPro" id="IPR050595">
    <property type="entry name" value="Bact_response_regulator"/>
</dbReference>
<dbReference type="InterPro" id="IPR011006">
    <property type="entry name" value="CheY-like_superfamily"/>
</dbReference>
<dbReference type="RefSeq" id="WP_069124947.1">
    <property type="nucleotide sequence ID" value="NZ_MARB01000012.1"/>
</dbReference>
<feature type="domain" description="Response regulatory" evidence="4">
    <location>
        <begin position="4"/>
        <end position="121"/>
    </location>
</feature>
<dbReference type="CDD" id="cd00156">
    <property type="entry name" value="REC"/>
    <property type="match status" value="1"/>
</dbReference>
<sequence length="379" mass="41325">MSKQAFLVDDSKSARIVLSRMLKKSGFDGVEMAVSGEEALERLKESTPDAIFVDFLMDGMDGLETITEIKKDPRFSHTPVVMCTANEGDEYVQAAVEHGALGILAKPPTDESLGVIIDLIEQHQQEVAATSETAPDQAVEAEGAAGAVEPAAEVVVMQSGLSDEDVRRIAKEVALQAAEKTARQAAEETIAETLADRIENTVQAYLDSKLEPMIVSVVERGLKEVEPQSVDTEALRESVVEKVNQDLDEFVRQLNQRTVGDLIEASIYSQMKELDDDISQRLQEQEQRILNQVPEKNDMIEHIRVITEGSLEAQVHETATQVAGEIANSVATETVESLLDQHLAHQAMESQHQKSKMPIMVVLGLGLLAVAGAAAFMLL</sequence>
<dbReference type="Pfam" id="PF00072">
    <property type="entry name" value="Response_reg"/>
    <property type="match status" value="1"/>
</dbReference>
<evidence type="ECO:0000256" key="3">
    <source>
        <dbReference type="SAM" id="Phobius"/>
    </source>
</evidence>
<evidence type="ECO:0000256" key="2">
    <source>
        <dbReference type="PROSITE-ProRule" id="PRU00169"/>
    </source>
</evidence>